<evidence type="ECO:0000313" key="1">
    <source>
        <dbReference type="EMBL" id="KAI3774001.1"/>
    </source>
</evidence>
<evidence type="ECO:0000313" key="2">
    <source>
        <dbReference type="Proteomes" id="UP001056120"/>
    </source>
</evidence>
<proteinExistence type="predicted"/>
<protein>
    <submittedName>
        <fullName evidence="1">Uncharacterized protein</fullName>
    </submittedName>
</protein>
<name>A0ACB9FT55_9ASTR</name>
<dbReference type="EMBL" id="CM042033">
    <property type="protein sequence ID" value="KAI3774001.1"/>
    <property type="molecule type" value="Genomic_DNA"/>
</dbReference>
<comment type="caution">
    <text evidence="1">The sequence shown here is derived from an EMBL/GenBank/DDBJ whole genome shotgun (WGS) entry which is preliminary data.</text>
</comment>
<keyword evidence="2" id="KW-1185">Reference proteome</keyword>
<reference evidence="2" key="1">
    <citation type="journal article" date="2022" name="Mol. Ecol. Resour.">
        <title>The genomes of chicory, endive, great burdock and yacon provide insights into Asteraceae palaeo-polyploidization history and plant inulin production.</title>
        <authorList>
            <person name="Fan W."/>
            <person name="Wang S."/>
            <person name="Wang H."/>
            <person name="Wang A."/>
            <person name="Jiang F."/>
            <person name="Liu H."/>
            <person name="Zhao H."/>
            <person name="Xu D."/>
            <person name="Zhang Y."/>
        </authorList>
    </citation>
    <scope>NUCLEOTIDE SEQUENCE [LARGE SCALE GENOMIC DNA]</scope>
    <source>
        <strain evidence="2">cv. Yunnan</strain>
    </source>
</reference>
<organism evidence="1 2">
    <name type="scientific">Smallanthus sonchifolius</name>
    <dbReference type="NCBI Taxonomy" id="185202"/>
    <lineage>
        <taxon>Eukaryota</taxon>
        <taxon>Viridiplantae</taxon>
        <taxon>Streptophyta</taxon>
        <taxon>Embryophyta</taxon>
        <taxon>Tracheophyta</taxon>
        <taxon>Spermatophyta</taxon>
        <taxon>Magnoliopsida</taxon>
        <taxon>eudicotyledons</taxon>
        <taxon>Gunneridae</taxon>
        <taxon>Pentapetalae</taxon>
        <taxon>asterids</taxon>
        <taxon>campanulids</taxon>
        <taxon>Asterales</taxon>
        <taxon>Asteraceae</taxon>
        <taxon>Asteroideae</taxon>
        <taxon>Heliantheae alliance</taxon>
        <taxon>Millerieae</taxon>
        <taxon>Smallanthus</taxon>
    </lineage>
</organism>
<sequence length="2586" mass="293093">MANMVQVTNMFNYDNEIGTSQKPPKLLNLADYSNWKDRFDQFVSFTDTSLWIPILEGYTHPTYSWMGQDNVPKPVSALTTEEKLLFDREKKAMASISMSLPKEIYHTFKHFKSSQQLWEALQKRCEGSLDVKKSRKELLKKQFLVFKHFQNESLDDLATRFYHLLSEPASASVVYETEEINDKFLEALPSKFDVYTVLIKENIKYKTMSREEVLGKIQSHDKNMKKKETNMEHIQDPSMYFAKYTGKSGTGVAFFSGDAQESSNNQCSGVSIYSGHSSHSGFSATTASTSSGSHLNQKVADDYLAMFSSFMASYENFIGGKIHDPEVIEEDFRQTNAVDLEEMNIQWNMAMLMRQAKDFLKKTGRKYIGSNSRSRMGFDKSKVRCYNCQEYGHFAKSHNRNQSHGSSGNTNHASASLALVAQNDENYDWGIHLEDLVGAVSQAFVAEIHSEKPEESTDDESSSDDSCDGDSVPSVDDEIEQGHNIDSDAASGVAEEDIVLTENASVGDDSENIPIAKVFMADMSDPSKVKDSVCHIYCSNCISVKDKLQKVMDDNTNLICDMKSMHSVNQKLKDNDKLCIDRIESLKRDLNSLGLKYKEQGYHLDMAYAEIEKRNEVVAQKNKEISDKESEVIKLHRKMEQFESSSVVLDYFNSNADPTKRVAGIRFIPPPFNANYVVEPEIINEEEIDPKTVLKVNPVTGEDMVYEYDSKDEVFDEKKVEGIPKEVKIEDPTVVKTVTRDRCIMTEPEEVKVVPTKLSPILQSSGFVAAGYKKVNSSKVPTQTYVLKKPINCSGHSSEAYSSDGSSNSKKTPYFRTYQERRVCFHCNEAGHILINCPYKNQGKMKTVPSQPKVVKILKRKDEGSQKLEIPNVGISKDSHQEVKLSRPQRRRRNRKLKKILKTSESDNNISNNVFQNNKNGSSLKKSDCQTSVLELNDRIDCKLQEGQPRRTINNTWYVDSGCSRHMTGNVRLLEDVKQIDGGYVAFAGNKGGYITGQGTLKNDKKPPKLLSLADYSNWKDRFDQFVSFTDTSLWIPILEGYTHPTYTWMGQDNVPKPVSALSTEEKLLFDIEKKTMASISMSLPKEIHHSFKQFKSSQQLWEALQKRCEGSLDVKKSRAERNRTEHKRLSFVYKTEEINDKFLEALASKFDVYTVLIKENVKYKTISLEEVLGKLQSHDLNMKKKETNMEHIQDPSMYFAKTSGKTGAGVAFFLEIIKKLLMIIEEDFKQFDPVDLEEMNIQWNMVMLMRQAKDFLKRTGRKYIGSNSRSRMGFDKSKVRCYNCQEYGHFAKECVKPKVEFDSQKKPNTFQNNRNQSHGSSGSRNSNHATASSALVAQNDDNYDWGIHLEDLVGVVSQAFMAEIHSDKSEESTDDGSSSDGESLSSADEEHDTVEPEMASSVSEEEIALTPNLSEGADSDNIPIAKVFMADMSDPTKVKDSVCQIYCSNCIRVKDKMQKVMDDNTNLICDMKSMHSVNQKLKDNDKLCIERIESLKRDLNSLGLKNKEQAYHLDMAYADIEKRNEILEQFENSSVVLDYFNANADPTKRVAGIGFVPPPFNANYVVEPEIIHEEEIDPKTVLKVNPVTGKDMVYDSDTEDEVFDDSKVEGIPKEVKIDEPKVVKNVTRDRCILTEPDEVKAVQPNLSKVLQSSGFVAAGYQNKNSLTVTKQVYIPKKPVNCSVKSSESCSSNSSSNFTKAPYIRSHHDKRVYFHCNEAGHIVIHCPYKNKGKLKSEIPQQRVVKILKRPNVEKFKQNDKKISKSAVIQKKFEIPHVGSSKEPQSEIKLSRPQRRRRNRKLKKLLETSEYDNHISNNVFPINHFESSLRKSKSKSYVHKVDDKVDCELLEGQPRRTINNTWYVDSGCSRHMTGNVRLLEDVIKIDGGYVSFTGNKGGYITGQGTLKNDKVKFEKVNYVEQLEHNLLSVSQVYDKKFSFHFNDHECYILKPGFVIPDEWILMKAPRRNDTYVLDMSVATTTDSIPTCLLSKASESDSILWHRKLAHINYRKMNYIVRNDLVLGIPKMKFSVPDNCIPCKKGKQRKKSHKLKSTNSIVTPLELLHMDLFGPISIRSIGGKSYFLVVTDDYSIFSWVKFLSSKAETTSCAPYIPQQNGAAEGKNRTLVETARTMLADSKLPVIFWAEAVNTAYHVLNRVLTVKRHNKTCYKLLNNRKPNLEYLLPFGNPCTLLKVRDVPTKFSAKAIEGIFLGYVANSTTKRVYNKETRQVEEWFHIDCSNRSLPQMAIGPDWAFDYENLFKSFHLPSDISDEDAAVLYDSYQDAQHNGFLPNAGPNSSIPSTSAPDPNVASCSGPQDSESEEDNAIFQDTSADPLLVDVLPVPEVASIKELKDHPVTNIIGNLQDGVKTRSLVDNTCLYTCIKDSGVLDDCSHSCFISQVYEPVVRLEAIRLFLAFASFKGFKVFQLDVKSAFLYGKVKAEVYVCQPLGFEDPLNPNMVFKLDKDLYGLHQAPRAWYETLSTHLLANDFVRGKIDSTLFIKKSGGDYLLVQIYVDDIIFGSTNEGLCKDFEGVMKSKFEMSAMGELSFFLGLQVNQKEDGFFIHQSNILSRFKIVTPRPMAESSRRTM</sequence>
<accession>A0ACB9FT55</accession>
<dbReference type="Proteomes" id="UP001056120">
    <property type="component" value="Linkage Group LG16"/>
</dbReference>
<gene>
    <name evidence="1" type="ORF">L1987_48543</name>
</gene>
<reference evidence="1 2" key="2">
    <citation type="journal article" date="2022" name="Mol. Ecol. Resour.">
        <title>The genomes of chicory, endive, great burdock and yacon provide insights into Asteraceae paleo-polyploidization history and plant inulin production.</title>
        <authorList>
            <person name="Fan W."/>
            <person name="Wang S."/>
            <person name="Wang H."/>
            <person name="Wang A."/>
            <person name="Jiang F."/>
            <person name="Liu H."/>
            <person name="Zhao H."/>
            <person name="Xu D."/>
            <person name="Zhang Y."/>
        </authorList>
    </citation>
    <scope>NUCLEOTIDE SEQUENCE [LARGE SCALE GENOMIC DNA]</scope>
    <source>
        <strain evidence="2">cv. Yunnan</strain>
        <tissue evidence="1">Leaves</tissue>
    </source>
</reference>